<name>A0ABV2SFQ3_9GAMM</name>
<feature type="region of interest" description="Disordered" evidence="1">
    <location>
        <begin position="1"/>
        <end position="22"/>
    </location>
</feature>
<accession>A0ABV2SFQ3</accession>
<keyword evidence="3" id="KW-1185">Reference proteome</keyword>
<gene>
    <name evidence="2" type="ORF">V5J35_001767</name>
</gene>
<evidence type="ECO:0000313" key="2">
    <source>
        <dbReference type="EMBL" id="MET4756575.1"/>
    </source>
</evidence>
<evidence type="ECO:0000313" key="3">
    <source>
        <dbReference type="Proteomes" id="UP001549366"/>
    </source>
</evidence>
<organism evidence="2 3">
    <name type="scientific">Endozoicomonas lisbonensis</name>
    <dbReference type="NCBI Taxonomy" id="3120522"/>
    <lineage>
        <taxon>Bacteria</taxon>
        <taxon>Pseudomonadati</taxon>
        <taxon>Pseudomonadota</taxon>
        <taxon>Gammaproteobacteria</taxon>
        <taxon>Oceanospirillales</taxon>
        <taxon>Endozoicomonadaceae</taxon>
        <taxon>Endozoicomonas</taxon>
    </lineage>
</organism>
<feature type="compositionally biased region" description="Polar residues" evidence="1">
    <location>
        <begin position="1"/>
        <end position="10"/>
    </location>
</feature>
<dbReference type="EMBL" id="JBEWTB010000002">
    <property type="protein sequence ID" value="MET4756575.1"/>
    <property type="molecule type" value="Genomic_DNA"/>
</dbReference>
<protein>
    <submittedName>
        <fullName evidence="2">Uncharacterized protein</fullName>
    </submittedName>
</protein>
<proteinExistence type="predicted"/>
<sequence>MSKPFESNRQYPEGHKGGVRSHRLYALQGNSYGDDPQRRILDSNGCAIGDFESAIGIIISPKSDGNEAIPDAASSE</sequence>
<evidence type="ECO:0000256" key="1">
    <source>
        <dbReference type="SAM" id="MobiDB-lite"/>
    </source>
</evidence>
<dbReference type="Proteomes" id="UP001549366">
    <property type="component" value="Unassembled WGS sequence"/>
</dbReference>
<reference evidence="2 3" key="1">
    <citation type="submission" date="2024-06" db="EMBL/GenBank/DDBJ databases">
        <title>Genomic Encyclopedia of Type Strains, Phase V (KMG-V): Genome sequencing to study the core and pangenomes of soil and plant-associated prokaryotes.</title>
        <authorList>
            <person name="Whitman W."/>
        </authorList>
    </citation>
    <scope>NUCLEOTIDE SEQUENCE [LARGE SCALE GENOMIC DNA]</scope>
    <source>
        <strain evidence="2 3">NE40</strain>
    </source>
</reference>
<comment type="caution">
    <text evidence="2">The sequence shown here is derived from an EMBL/GenBank/DDBJ whole genome shotgun (WGS) entry which is preliminary data.</text>
</comment>